<dbReference type="Proteomes" id="UP000799424">
    <property type="component" value="Unassembled WGS sequence"/>
</dbReference>
<accession>A0A6A6ZRX3</accession>
<gene>
    <name evidence="1" type="ORF">CC86DRAFT_69496</name>
</gene>
<proteinExistence type="predicted"/>
<dbReference type="AlphaFoldDB" id="A0A6A6ZRX3"/>
<name>A0A6A6ZRX3_9PLEO</name>
<reference evidence="1" key="1">
    <citation type="journal article" date="2020" name="Stud. Mycol.">
        <title>101 Dothideomycetes genomes: a test case for predicting lifestyles and emergence of pathogens.</title>
        <authorList>
            <person name="Haridas S."/>
            <person name="Albert R."/>
            <person name="Binder M."/>
            <person name="Bloem J."/>
            <person name="Labutti K."/>
            <person name="Salamov A."/>
            <person name="Andreopoulos B."/>
            <person name="Baker S."/>
            <person name="Barry K."/>
            <person name="Bills G."/>
            <person name="Bluhm B."/>
            <person name="Cannon C."/>
            <person name="Castanera R."/>
            <person name="Culley D."/>
            <person name="Daum C."/>
            <person name="Ezra D."/>
            <person name="Gonzalez J."/>
            <person name="Henrissat B."/>
            <person name="Kuo A."/>
            <person name="Liang C."/>
            <person name="Lipzen A."/>
            <person name="Lutzoni F."/>
            <person name="Magnuson J."/>
            <person name="Mondo S."/>
            <person name="Nolan M."/>
            <person name="Ohm R."/>
            <person name="Pangilinan J."/>
            <person name="Park H.-J."/>
            <person name="Ramirez L."/>
            <person name="Alfaro M."/>
            <person name="Sun H."/>
            <person name="Tritt A."/>
            <person name="Yoshinaga Y."/>
            <person name="Zwiers L.-H."/>
            <person name="Turgeon B."/>
            <person name="Goodwin S."/>
            <person name="Spatafora J."/>
            <person name="Crous P."/>
            <person name="Grigoriev I."/>
        </authorList>
    </citation>
    <scope>NUCLEOTIDE SEQUENCE</scope>
    <source>
        <strain evidence="1">CBS 113818</strain>
    </source>
</reference>
<keyword evidence="2" id="KW-1185">Reference proteome</keyword>
<organism evidence="1 2">
    <name type="scientific">Ophiobolus disseminans</name>
    <dbReference type="NCBI Taxonomy" id="1469910"/>
    <lineage>
        <taxon>Eukaryota</taxon>
        <taxon>Fungi</taxon>
        <taxon>Dikarya</taxon>
        <taxon>Ascomycota</taxon>
        <taxon>Pezizomycotina</taxon>
        <taxon>Dothideomycetes</taxon>
        <taxon>Pleosporomycetidae</taxon>
        <taxon>Pleosporales</taxon>
        <taxon>Pleosporineae</taxon>
        <taxon>Phaeosphaeriaceae</taxon>
        <taxon>Ophiobolus</taxon>
    </lineage>
</organism>
<evidence type="ECO:0000313" key="1">
    <source>
        <dbReference type="EMBL" id="KAF2823566.1"/>
    </source>
</evidence>
<protein>
    <submittedName>
        <fullName evidence="1">Uncharacterized protein</fullName>
    </submittedName>
</protein>
<evidence type="ECO:0000313" key="2">
    <source>
        <dbReference type="Proteomes" id="UP000799424"/>
    </source>
</evidence>
<sequence>MHIADVVLSFLVKGGARVTRVMNGLGGMLQFRMRERHLWLHFFCTNHGYRFQLYYLYHTLVASLVRLFDLALHEKRARQHEKAGKALVDLMDEVTRLHIDPRTKLSPLQGYLNLQLQSTTKVRRPSLYKPYLKHTRVICSRLRITIETQQQWTVHHRKFHLRVS</sequence>
<dbReference type="EMBL" id="MU006232">
    <property type="protein sequence ID" value="KAF2823566.1"/>
    <property type="molecule type" value="Genomic_DNA"/>
</dbReference>